<protein>
    <submittedName>
        <fullName evidence="1">Uncharacterized protein</fullName>
    </submittedName>
</protein>
<gene>
    <name evidence="1" type="ORF">SAMN04488130_1103</name>
</gene>
<dbReference type="EMBL" id="FNVP01000010">
    <property type="protein sequence ID" value="SEG34399.1"/>
    <property type="molecule type" value="Genomic_DNA"/>
</dbReference>
<accession>A0A1H5ZD41</accession>
<evidence type="ECO:0000313" key="2">
    <source>
        <dbReference type="Proteomes" id="UP000236737"/>
    </source>
</evidence>
<proteinExistence type="predicted"/>
<evidence type="ECO:0000313" key="1">
    <source>
        <dbReference type="EMBL" id="SEG34399.1"/>
    </source>
</evidence>
<sequence>MEVWELKLLKKIMAWYNKKVEEALVMENRYRRLFESAKDEILILNVELSRIININPILI</sequence>
<organism evidence="1 2">
    <name type="scientific">Flavobacterium urumqiense</name>
    <dbReference type="NCBI Taxonomy" id="935224"/>
    <lineage>
        <taxon>Bacteria</taxon>
        <taxon>Pseudomonadati</taxon>
        <taxon>Bacteroidota</taxon>
        <taxon>Flavobacteriia</taxon>
        <taxon>Flavobacteriales</taxon>
        <taxon>Flavobacteriaceae</taxon>
        <taxon>Flavobacterium</taxon>
    </lineage>
</organism>
<reference evidence="2" key="1">
    <citation type="submission" date="2016-10" db="EMBL/GenBank/DDBJ databases">
        <authorList>
            <person name="Varghese N."/>
            <person name="Submissions S."/>
        </authorList>
    </citation>
    <scope>NUCLEOTIDE SEQUENCE [LARGE SCALE GENOMIC DNA]</scope>
    <source>
        <strain evidence="2">CGMCC 1.9230</strain>
    </source>
</reference>
<name>A0A1H5ZD41_9FLAO</name>
<dbReference type="Proteomes" id="UP000236737">
    <property type="component" value="Unassembled WGS sequence"/>
</dbReference>
<dbReference type="AlphaFoldDB" id="A0A1H5ZD41"/>
<keyword evidence="2" id="KW-1185">Reference proteome</keyword>